<dbReference type="Proteomes" id="UP000013270">
    <property type="component" value="Unassembled WGS sequence"/>
</dbReference>
<evidence type="ECO:0000313" key="1">
    <source>
        <dbReference type="EMBL" id="ENV21789.1"/>
    </source>
</evidence>
<name>N8YKE0_ACIBZ</name>
<dbReference type="EMBL" id="APPK01000036">
    <property type="protein sequence ID" value="ENV21789.1"/>
    <property type="molecule type" value="Genomic_DNA"/>
</dbReference>
<dbReference type="AlphaFoldDB" id="N8YKE0"/>
<sequence>MFNNINFVLEKMGLSAQKRALHIQFSNPNLVAHVFLQRIDGTHTINDGVNLQLICLSTRSNIMLKTFIGSQVAVDMVNDRSELHRISGIVTKAELGSSDGALTVYRLSVEDPTALWKYRRNSRVFMAKSVIDVIQILFSEWVQRSSLFASSLTLDLSGLSKDYDVRPVCIQAFESDYDFLTRLMREESINFLIDEAQLKVTHSTEPIQPQKLRLIDDNTQYKSLERRIIRFHRSSAVEQQDTITALTGLRSLQPTSVHIQRWQADMLDIEEGAGNVLSKYQQSENYDNASLGLEQDTVSNVK</sequence>
<dbReference type="Gene3D" id="3.55.50.10">
    <property type="entry name" value="Baseplate protein-like domains"/>
    <property type="match status" value="1"/>
</dbReference>
<protein>
    <submittedName>
        <fullName evidence="1">Uncharacterized protein</fullName>
    </submittedName>
</protein>
<dbReference type="PATRIC" id="fig|1217651.3.peg.2149"/>
<dbReference type="Pfam" id="PF05954">
    <property type="entry name" value="Phage_GPD"/>
    <property type="match status" value="1"/>
</dbReference>
<gene>
    <name evidence="1" type="ORF">F963_02182</name>
</gene>
<organism evidence="1 2">
    <name type="scientific">Acinetobacter bereziniae NIPH 3</name>
    <dbReference type="NCBI Taxonomy" id="1217651"/>
    <lineage>
        <taxon>Bacteria</taxon>
        <taxon>Pseudomonadati</taxon>
        <taxon>Pseudomonadota</taxon>
        <taxon>Gammaproteobacteria</taxon>
        <taxon>Moraxellales</taxon>
        <taxon>Moraxellaceae</taxon>
        <taxon>Acinetobacter</taxon>
    </lineage>
</organism>
<dbReference type="Gene3D" id="4.10.220.110">
    <property type="match status" value="1"/>
</dbReference>
<comment type="caution">
    <text evidence="1">The sequence shown here is derived from an EMBL/GenBank/DDBJ whole genome shotgun (WGS) entry which is preliminary data.</text>
</comment>
<proteinExistence type="predicted"/>
<evidence type="ECO:0000313" key="2">
    <source>
        <dbReference type="Proteomes" id="UP000013270"/>
    </source>
</evidence>
<dbReference type="HOGENOM" id="CLU_004121_1_2_6"/>
<accession>N8YKE0</accession>
<reference evidence="1 2" key="1">
    <citation type="submission" date="2013-02" db="EMBL/GenBank/DDBJ databases">
        <title>The Genome Sequence of Acinetobacter bereziniae NIPH 3.</title>
        <authorList>
            <consortium name="The Broad Institute Genome Sequencing Platform"/>
            <consortium name="The Broad Institute Genome Sequencing Center for Infectious Disease"/>
            <person name="Cerqueira G."/>
            <person name="Feldgarden M."/>
            <person name="Courvalin P."/>
            <person name="Perichon B."/>
            <person name="Grillot-Courvalin C."/>
            <person name="Clermont D."/>
            <person name="Rocha E."/>
            <person name="Yoon E.-J."/>
            <person name="Nemec A."/>
            <person name="Walker B."/>
            <person name="Young S.K."/>
            <person name="Zeng Q."/>
            <person name="Gargeya S."/>
            <person name="Fitzgerald M."/>
            <person name="Haas B."/>
            <person name="Abouelleil A."/>
            <person name="Alvarado L."/>
            <person name="Arachchi H.M."/>
            <person name="Berlin A.M."/>
            <person name="Chapman S.B."/>
            <person name="Dewar J."/>
            <person name="Goldberg J."/>
            <person name="Griggs A."/>
            <person name="Gujja S."/>
            <person name="Hansen M."/>
            <person name="Howarth C."/>
            <person name="Imamovic A."/>
            <person name="Larimer J."/>
            <person name="McCowan C."/>
            <person name="Murphy C."/>
            <person name="Neiman D."/>
            <person name="Pearson M."/>
            <person name="Priest M."/>
            <person name="Roberts A."/>
            <person name="Saif S."/>
            <person name="Shea T."/>
            <person name="Sisk P."/>
            <person name="Sykes S."/>
            <person name="Wortman J."/>
            <person name="Nusbaum C."/>
            <person name="Birren B."/>
        </authorList>
    </citation>
    <scope>NUCLEOTIDE SEQUENCE [LARGE SCALE GENOMIC DNA]</scope>
    <source>
        <strain evidence="1 2">NIPH 3</strain>
    </source>
</reference>
<dbReference type="SUPFAM" id="SSF69279">
    <property type="entry name" value="Phage tail proteins"/>
    <property type="match status" value="1"/>
</dbReference>
<dbReference type="Gene3D" id="2.30.110.50">
    <property type="match status" value="1"/>
</dbReference>